<dbReference type="GO" id="GO:0005634">
    <property type="term" value="C:nucleus"/>
    <property type="evidence" value="ECO:0007669"/>
    <property type="project" value="UniProtKB-ARBA"/>
</dbReference>
<dbReference type="SMART" id="SM00355">
    <property type="entry name" value="ZnF_C2H2"/>
    <property type="match status" value="8"/>
</dbReference>
<dbReference type="PANTHER" id="PTHR23235:SF120">
    <property type="entry name" value="KRUPPEL-LIKE FACTOR 15"/>
    <property type="match status" value="1"/>
</dbReference>
<dbReference type="InterPro" id="IPR036236">
    <property type="entry name" value="Znf_C2H2_sf"/>
</dbReference>
<name>A0A7E5VE95_TRINI</name>
<keyword evidence="4" id="KW-0862">Zinc</keyword>
<keyword evidence="3 5" id="KW-0863">Zinc-finger</keyword>
<keyword evidence="9" id="KW-1185">Reference proteome</keyword>
<feature type="domain" description="C2H2-type" evidence="8">
    <location>
        <begin position="450"/>
        <end position="477"/>
    </location>
</feature>
<feature type="coiled-coil region" evidence="6">
    <location>
        <begin position="91"/>
        <end position="118"/>
    </location>
</feature>
<sequence>MAETSTMNPDNKVEQSEKKEDFEGIKTEVEVLVKRELLECVVCAARSRDCVDIHCAQTAASGAKLSQLLSRLTRVDLAEHAACSKYMCKTCYDLVNVLEQAEIEYNKLKETFEAIISKNPLFEQRNNFVQPITLNAVKAEVSAGNDEDYVCDNMDDDSDDEPLATQSKRKRHKVEKKKKKSTTSKRKVKSKGNIDSWKCDECGMKDSTGGVIALAAHKLTMHTVEDPSAILGDVKVEVPLEGSQSPLFNNGFGNCLKTELDNFDDDNSLGADDITNDTKPIKKKVLLGRPAKLKSVPAQTKKKKVKVVHQCDQCDAKYTSLSRLEQHKQKHDGSKPPYICEVCGAHYKHKRACDIHIALHQGISDWKCEECNKLFPSKNALQRHNNIHTGKLNYQCDLCGKSFIHTSSFKMHKLSHSGVKPHSCDVCGLALMTRSHLKRHKRVHSGEKRHECGVCGKRFSERYNLAAHARAHDAAPPPPPRRRLFRCAFCAERFERRYMLERHSAAEHGRTLERPPPTPRNTMSKLLKAQAQRREAAPAEGDTKDDRSSDSRTTPITPQKLIAQLSTSSSIVPQSAWGNAYAADFLRHDYPH</sequence>
<evidence type="ECO:0000256" key="5">
    <source>
        <dbReference type="PROSITE-ProRule" id="PRU00042"/>
    </source>
</evidence>
<keyword evidence="2" id="KW-0677">Repeat</keyword>
<keyword evidence="1" id="KW-0479">Metal-binding</keyword>
<reference evidence="10" key="1">
    <citation type="submission" date="2025-08" db="UniProtKB">
        <authorList>
            <consortium name="RefSeq"/>
        </authorList>
    </citation>
    <scope>IDENTIFICATION</scope>
</reference>
<feature type="domain" description="C2H2-type" evidence="8">
    <location>
        <begin position="309"/>
        <end position="336"/>
    </location>
</feature>
<dbReference type="OrthoDB" id="3533395at2759"/>
<dbReference type="GO" id="GO:0000978">
    <property type="term" value="F:RNA polymerase II cis-regulatory region sequence-specific DNA binding"/>
    <property type="evidence" value="ECO:0007669"/>
    <property type="project" value="TreeGrafter"/>
</dbReference>
<organism evidence="9 10">
    <name type="scientific">Trichoplusia ni</name>
    <name type="common">Cabbage looper</name>
    <dbReference type="NCBI Taxonomy" id="7111"/>
    <lineage>
        <taxon>Eukaryota</taxon>
        <taxon>Metazoa</taxon>
        <taxon>Ecdysozoa</taxon>
        <taxon>Arthropoda</taxon>
        <taxon>Hexapoda</taxon>
        <taxon>Insecta</taxon>
        <taxon>Pterygota</taxon>
        <taxon>Neoptera</taxon>
        <taxon>Endopterygota</taxon>
        <taxon>Lepidoptera</taxon>
        <taxon>Glossata</taxon>
        <taxon>Ditrysia</taxon>
        <taxon>Noctuoidea</taxon>
        <taxon>Noctuidae</taxon>
        <taxon>Plusiinae</taxon>
        <taxon>Trichoplusia</taxon>
    </lineage>
</organism>
<dbReference type="GO" id="GO:0000981">
    <property type="term" value="F:DNA-binding transcription factor activity, RNA polymerase II-specific"/>
    <property type="evidence" value="ECO:0007669"/>
    <property type="project" value="TreeGrafter"/>
</dbReference>
<feature type="compositionally biased region" description="Basic residues" evidence="7">
    <location>
        <begin position="167"/>
        <end position="189"/>
    </location>
</feature>
<dbReference type="PROSITE" id="PS50157">
    <property type="entry name" value="ZINC_FINGER_C2H2_2"/>
    <property type="match status" value="6"/>
</dbReference>
<keyword evidence="6" id="KW-0175">Coiled coil</keyword>
<evidence type="ECO:0000313" key="10">
    <source>
        <dbReference type="RefSeq" id="XP_026726586.1"/>
    </source>
</evidence>
<dbReference type="InterPro" id="IPR013087">
    <property type="entry name" value="Znf_C2H2_type"/>
</dbReference>
<dbReference type="KEGG" id="tnl:113493017"/>
<accession>A0A7E5VE95</accession>
<dbReference type="GO" id="GO:0008270">
    <property type="term" value="F:zinc ion binding"/>
    <property type="evidence" value="ECO:0007669"/>
    <property type="project" value="UniProtKB-KW"/>
</dbReference>
<evidence type="ECO:0000256" key="3">
    <source>
        <dbReference type="ARBA" id="ARBA00022771"/>
    </source>
</evidence>
<feature type="domain" description="C2H2-type" evidence="8">
    <location>
        <begin position="422"/>
        <end position="449"/>
    </location>
</feature>
<evidence type="ECO:0000313" key="9">
    <source>
        <dbReference type="Proteomes" id="UP000322000"/>
    </source>
</evidence>
<dbReference type="Pfam" id="PF00096">
    <property type="entry name" value="zf-C2H2"/>
    <property type="match status" value="4"/>
</dbReference>
<proteinExistence type="predicted"/>
<dbReference type="RefSeq" id="XP_026726586.1">
    <property type="nucleotide sequence ID" value="XM_026870785.1"/>
</dbReference>
<dbReference type="FunFam" id="3.30.160.60:FF:000624">
    <property type="entry name" value="zinc finger protein 697"/>
    <property type="match status" value="1"/>
</dbReference>
<evidence type="ECO:0000256" key="1">
    <source>
        <dbReference type="ARBA" id="ARBA00022723"/>
    </source>
</evidence>
<feature type="compositionally biased region" description="Acidic residues" evidence="7">
    <location>
        <begin position="153"/>
        <end position="162"/>
    </location>
</feature>
<evidence type="ECO:0000256" key="2">
    <source>
        <dbReference type="ARBA" id="ARBA00022737"/>
    </source>
</evidence>
<dbReference type="Proteomes" id="UP000322000">
    <property type="component" value="Chromosome 4"/>
</dbReference>
<dbReference type="GeneID" id="113493017"/>
<evidence type="ECO:0000256" key="7">
    <source>
        <dbReference type="SAM" id="MobiDB-lite"/>
    </source>
</evidence>
<protein>
    <submittedName>
        <fullName evidence="10">Zinc finger protein 254-like</fullName>
    </submittedName>
</protein>
<feature type="domain" description="C2H2-type" evidence="8">
    <location>
        <begin position="394"/>
        <end position="421"/>
    </location>
</feature>
<dbReference type="InParanoid" id="A0A7E5VE95"/>
<dbReference type="Gene3D" id="3.30.160.60">
    <property type="entry name" value="Classic Zinc Finger"/>
    <property type="match status" value="5"/>
</dbReference>
<dbReference type="PROSITE" id="PS00028">
    <property type="entry name" value="ZINC_FINGER_C2H2_1"/>
    <property type="match status" value="6"/>
</dbReference>
<evidence type="ECO:0000256" key="6">
    <source>
        <dbReference type="SAM" id="Coils"/>
    </source>
</evidence>
<evidence type="ECO:0000256" key="4">
    <source>
        <dbReference type="ARBA" id="ARBA00022833"/>
    </source>
</evidence>
<feature type="region of interest" description="Disordered" evidence="7">
    <location>
        <begin position="504"/>
        <end position="561"/>
    </location>
</feature>
<feature type="region of interest" description="Disordered" evidence="7">
    <location>
        <begin position="153"/>
        <end position="189"/>
    </location>
</feature>
<feature type="compositionally biased region" description="Basic and acidic residues" evidence="7">
    <location>
        <begin position="504"/>
        <end position="513"/>
    </location>
</feature>
<dbReference type="FunFam" id="3.30.160.60:FF:000446">
    <property type="entry name" value="Zinc finger protein"/>
    <property type="match status" value="1"/>
</dbReference>
<gene>
    <name evidence="10" type="primary">LOC113493017</name>
</gene>
<feature type="domain" description="C2H2-type" evidence="8">
    <location>
        <begin position="485"/>
        <end position="515"/>
    </location>
</feature>
<dbReference type="AlphaFoldDB" id="A0A7E5VE95"/>
<dbReference type="SUPFAM" id="SSF57667">
    <property type="entry name" value="beta-beta-alpha zinc fingers"/>
    <property type="match status" value="4"/>
</dbReference>
<feature type="compositionally biased region" description="Basic and acidic residues" evidence="7">
    <location>
        <begin position="532"/>
        <end position="550"/>
    </location>
</feature>
<feature type="domain" description="C2H2-type" evidence="8">
    <location>
        <begin position="366"/>
        <end position="393"/>
    </location>
</feature>
<evidence type="ECO:0000259" key="8">
    <source>
        <dbReference type="PROSITE" id="PS50157"/>
    </source>
</evidence>
<dbReference type="PANTHER" id="PTHR23235">
    <property type="entry name" value="KRUEPPEL-LIKE TRANSCRIPTION FACTOR"/>
    <property type="match status" value="1"/>
</dbReference>